<gene>
    <name evidence="9" type="ORF">ESCO_001218</name>
</gene>
<organism evidence="9 10">
    <name type="scientific">Escovopsis weberi</name>
    <dbReference type="NCBI Taxonomy" id="150374"/>
    <lineage>
        <taxon>Eukaryota</taxon>
        <taxon>Fungi</taxon>
        <taxon>Dikarya</taxon>
        <taxon>Ascomycota</taxon>
        <taxon>Pezizomycotina</taxon>
        <taxon>Sordariomycetes</taxon>
        <taxon>Hypocreomycetidae</taxon>
        <taxon>Hypocreales</taxon>
        <taxon>Hypocreaceae</taxon>
        <taxon>Escovopsis</taxon>
    </lineage>
</organism>
<proteinExistence type="inferred from homology"/>
<dbReference type="STRING" id="150374.A0A0M8MYS5"/>
<dbReference type="AlphaFoldDB" id="A0A0M8MYS5"/>
<evidence type="ECO:0000256" key="3">
    <source>
        <dbReference type="ARBA" id="ARBA00022723"/>
    </source>
</evidence>
<protein>
    <submittedName>
        <fullName evidence="9">Putative deferrochelatase/peroxidase</fullName>
    </submittedName>
</protein>
<keyword evidence="10" id="KW-1185">Reference proteome</keyword>
<dbReference type="PANTHER" id="PTHR30521">
    <property type="entry name" value="DEFERROCHELATASE/PEROXIDASE"/>
    <property type="match status" value="1"/>
</dbReference>
<comment type="similarity">
    <text evidence="6">Belongs to the DyP-type peroxidase family.</text>
</comment>
<evidence type="ECO:0000256" key="5">
    <source>
        <dbReference type="ARBA" id="ARBA00023004"/>
    </source>
</evidence>
<reference evidence="9 10" key="1">
    <citation type="submission" date="2015-07" db="EMBL/GenBank/DDBJ databases">
        <title>The genome of the fungus Escovopsis weberi, a specialized disease agent of ant agriculture.</title>
        <authorList>
            <person name="de Man T.J."/>
            <person name="Stajich J.E."/>
            <person name="Kubicek C.P."/>
            <person name="Chenthamara K."/>
            <person name="Atanasova L."/>
            <person name="Druzhinina I.S."/>
            <person name="Birnbaum S."/>
            <person name="Barribeau S.M."/>
            <person name="Teiling C."/>
            <person name="Suen G."/>
            <person name="Currie C."/>
            <person name="Gerardo N.M."/>
        </authorList>
    </citation>
    <scope>NUCLEOTIDE SEQUENCE [LARGE SCALE GENOMIC DNA]</scope>
</reference>
<dbReference type="InterPro" id="IPR048327">
    <property type="entry name" value="Dyp_perox_N"/>
</dbReference>
<evidence type="ECO:0000256" key="2">
    <source>
        <dbReference type="ARBA" id="ARBA00022559"/>
    </source>
</evidence>
<sequence length="317" mass="34261">MNCTQAFEAPLTNSATFLVLAIRDYPLALKKVRTTLAGIGGIIKGVAFRDARCPFYCTVGIGSRAWDPLTGHLPRPAELHPLREIRGPVHRAPSTPGDLLLHIRSDRRDLCFEFERQVMAHLQGAVDVVDATQGFRYFDARDLLGFVDGAANPAGAELRAAALVSAADEGEGEHAVSGGGSYVLVQKYVHDMASWRALPTEAQEAIVGRTKLDNAELGDAEGGAQKSHKTLTTVEDARGAEHAVVRDNMPFGSPAEGVYGTYFIGHARRLWVLERMLERMFVGDPPGKHDRILDYSRPTTGTVFFAPSDAVLAGLGA</sequence>
<accession>A0A0M8MYS5</accession>
<keyword evidence="3" id="KW-0479">Metal-binding</keyword>
<dbReference type="GO" id="GO:0020037">
    <property type="term" value="F:heme binding"/>
    <property type="evidence" value="ECO:0007669"/>
    <property type="project" value="InterPro"/>
</dbReference>
<name>A0A0M8MYS5_ESCWE</name>
<evidence type="ECO:0000256" key="6">
    <source>
        <dbReference type="ARBA" id="ARBA00025737"/>
    </source>
</evidence>
<feature type="domain" description="Dyp-type peroxidase C-terminal" evidence="8">
    <location>
        <begin position="139"/>
        <end position="309"/>
    </location>
</feature>
<dbReference type="GO" id="GO:0004601">
    <property type="term" value="F:peroxidase activity"/>
    <property type="evidence" value="ECO:0007669"/>
    <property type="project" value="UniProtKB-KW"/>
</dbReference>
<keyword evidence="4" id="KW-0560">Oxidoreductase</keyword>
<evidence type="ECO:0000256" key="4">
    <source>
        <dbReference type="ARBA" id="ARBA00023002"/>
    </source>
</evidence>
<evidence type="ECO:0000313" key="10">
    <source>
        <dbReference type="Proteomes" id="UP000053831"/>
    </source>
</evidence>
<dbReference type="OrthoDB" id="76259at2759"/>
<dbReference type="NCBIfam" id="TIGR01413">
    <property type="entry name" value="Dyp_perox_fam"/>
    <property type="match status" value="1"/>
</dbReference>
<dbReference type="PROSITE" id="PS51404">
    <property type="entry name" value="DYP_PEROXIDASE"/>
    <property type="match status" value="1"/>
</dbReference>
<keyword evidence="2 9" id="KW-0575">Peroxidase</keyword>
<evidence type="ECO:0000259" key="8">
    <source>
        <dbReference type="Pfam" id="PF20628"/>
    </source>
</evidence>
<dbReference type="InterPro" id="IPR006314">
    <property type="entry name" value="Dyp_peroxidase"/>
</dbReference>
<evidence type="ECO:0000259" key="7">
    <source>
        <dbReference type="Pfam" id="PF04261"/>
    </source>
</evidence>
<evidence type="ECO:0000256" key="1">
    <source>
        <dbReference type="ARBA" id="ARBA00001970"/>
    </source>
</evidence>
<dbReference type="EMBL" id="LGSR01000020">
    <property type="protein sequence ID" value="KOS19567.1"/>
    <property type="molecule type" value="Genomic_DNA"/>
</dbReference>
<dbReference type="GO" id="GO:0046872">
    <property type="term" value="F:metal ion binding"/>
    <property type="evidence" value="ECO:0007669"/>
    <property type="project" value="UniProtKB-KW"/>
</dbReference>
<dbReference type="Pfam" id="PF04261">
    <property type="entry name" value="Dyp_perox_N"/>
    <property type="match status" value="1"/>
</dbReference>
<keyword evidence="5" id="KW-0408">Iron</keyword>
<comment type="caution">
    <text evidence="9">The sequence shown here is derived from an EMBL/GenBank/DDBJ whole genome shotgun (WGS) entry which is preliminary data.</text>
</comment>
<dbReference type="SUPFAM" id="SSF54909">
    <property type="entry name" value="Dimeric alpha+beta barrel"/>
    <property type="match status" value="1"/>
</dbReference>
<dbReference type="PANTHER" id="PTHR30521:SF0">
    <property type="entry name" value="DYP-TYPE PEROXIDASE FAMILY PROTEIN"/>
    <property type="match status" value="1"/>
</dbReference>
<comment type="cofactor">
    <cofactor evidence="1">
        <name>heme b</name>
        <dbReference type="ChEBI" id="CHEBI:60344"/>
    </cofactor>
</comment>
<feature type="domain" description="Dyp-type peroxidase N-terminal" evidence="7">
    <location>
        <begin position="56"/>
        <end position="136"/>
    </location>
</feature>
<dbReference type="Proteomes" id="UP000053831">
    <property type="component" value="Unassembled WGS sequence"/>
</dbReference>
<dbReference type="InterPro" id="IPR011008">
    <property type="entry name" value="Dimeric_a/b-barrel"/>
</dbReference>
<dbReference type="Pfam" id="PF20628">
    <property type="entry name" value="Dyp_perox_C"/>
    <property type="match status" value="1"/>
</dbReference>
<dbReference type="InterPro" id="IPR048328">
    <property type="entry name" value="Dyp_perox_C"/>
</dbReference>
<dbReference type="GO" id="GO:0005829">
    <property type="term" value="C:cytosol"/>
    <property type="evidence" value="ECO:0007669"/>
    <property type="project" value="TreeGrafter"/>
</dbReference>
<evidence type="ECO:0000313" key="9">
    <source>
        <dbReference type="EMBL" id="KOS19567.1"/>
    </source>
</evidence>